<dbReference type="AlphaFoldDB" id="A0A7J7EYD9"/>
<dbReference type="EMBL" id="JACDTQ010002022">
    <property type="protein sequence ID" value="KAF5920466.1"/>
    <property type="molecule type" value="Genomic_DNA"/>
</dbReference>
<sequence length="128" mass="13952">MAARNEVLALQAEAAQRAEDPKERLNSLSRSWRRLFWQSQSQNIRFRCCSCREGLRIQTALGQQLVLPSPGACADVCGHPGERLVLVVGYSGLSCLLAQYLATAGVGRFGLADYLLIAMSKLACQGPQ</sequence>
<reference evidence="1 2" key="1">
    <citation type="journal article" date="2020" name="Mol. Biol. Evol.">
        <title>Interspecific Gene Flow and the Evolution of Specialization in Black and White Rhinoceros.</title>
        <authorList>
            <person name="Moodley Y."/>
            <person name="Westbury M.V."/>
            <person name="Russo I.M."/>
            <person name="Gopalakrishnan S."/>
            <person name="Rakotoarivelo A."/>
            <person name="Olsen R.A."/>
            <person name="Prost S."/>
            <person name="Tunstall T."/>
            <person name="Ryder O.A."/>
            <person name="Dalen L."/>
            <person name="Bruford M.W."/>
        </authorList>
    </citation>
    <scope>NUCLEOTIDE SEQUENCE [LARGE SCALE GENOMIC DNA]</scope>
    <source>
        <strain evidence="1">SBR-YM</strain>
        <tissue evidence="1">Skin</tissue>
    </source>
</reference>
<dbReference type="GO" id="GO:0008641">
    <property type="term" value="F:ubiquitin-like modifier activating enzyme activity"/>
    <property type="evidence" value="ECO:0007669"/>
    <property type="project" value="InterPro"/>
</dbReference>
<organism evidence="1 2">
    <name type="scientific">Diceros bicornis minor</name>
    <name type="common">South-central black rhinoceros</name>
    <dbReference type="NCBI Taxonomy" id="77932"/>
    <lineage>
        <taxon>Eukaryota</taxon>
        <taxon>Metazoa</taxon>
        <taxon>Chordata</taxon>
        <taxon>Craniata</taxon>
        <taxon>Vertebrata</taxon>
        <taxon>Euteleostomi</taxon>
        <taxon>Mammalia</taxon>
        <taxon>Eutheria</taxon>
        <taxon>Laurasiatheria</taxon>
        <taxon>Perissodactyla</taxon>
        <taxon>Rhinocerotidae</taxon>
        <taxon>Diceros</taxon>
    </lineage>
</organism>
<accession>A0A7J7EYD9</accession>
<dbReference type="SUPFAM" id="SSF69572">
    <property type="entry name" value="Activating enzymes of the ubiquitin-like proteins"/>
    <property type="match status" value="1"/>
</dbReference>
<proteinExistence type="predicted"/>
<dbReference type="InterPro" id="IPR035985">
    <property type="entry name" value="Ubiquitin-activating_enz"/>
</dbReference>
<dbReference type="Proteomes" id="UP000551758">
    <property type="component" value="Unassembled WGS sequence"/>
</dbReference>
<dbReference type="Gene3D" id="3.40.50.720">
    <property type="entry name" value="NAD(P)-binding Rossmann-like Domain"/>
    <property type="match status" value="1"/>
</dbReference>
<evidence type="ECO:0000313" key="2">
    <source>
        <dbReference type="Proteomes" id="UP000551758"/>
    </source>
</evidence>
<protein>
    <submittedName>
        <fullName evidence="1">Uncharacterized protein</fullName>
    </submittedName>
</protein>
<comment type="caution">
    <text evidence="1">The sequence shown here is derived from an EMBL/GenBank/DDBJ whole genome shotgun (WGS) entry which is preliminary data.</text>
</comment>
<evidence type="ECO:0000313" key="1">
    <source>
        <dbReference type="EMBL" id="KAF5920466.1"/>
    </source>
</evidence>
<gene>
    <name evidence="1" type="ORF">HPG69_009720</name>
</gene>
<keyword evidence="2" id="KW-1185">Reference proteome</keyword>
<name>A0A7J7EYD9_DICBM</name>